<gene>
    <name evidence="1" type="ORF">ATM17_22260</name>
</gene>
<sequence length="118" mass="13006">MVVGEKCCNDLTEGTVGTESHADFLNFLDRRKRFVGSSKWQANNDGSLSIRRSGIAILIVMTAPGQFRFHLDEAHGKVDHPTILDAKISAFDFVESGKAAAYLAERLQRAKSASHRSQ</sequence>
<dbReference type="Proteomes" id="UP000076088">
    <property type="component" value="Chromosome"/>
</dbReference>
<reference evidence="2" key="1">
    <citation type="submission" date="2015-11" db="EMBL/GenBank/DDBJ databases">
        <title>Complete genome sequence of a polyethylene-glycol degrader Sphingopyxis macrogoltabida 203N (NBRC 111659).</title>
        <authorList>
            <person name="Yoshiyuki O."/>
            <person name="Shouta N."/>
            <person name="Nagata Y."/>
            <person name="Numata M."/>
            <person name="Tsuchikane K."/>
            <person name="Hosoyama A."/>
            <person name="Yamazoe A."/>
            <person name="Tsuda M."/>
            <person name="Fujita N."/>
            <person name="Kawai F."/>
        </authorList>
    </citation>
    <scope>NUCLEOTIDE SEQUENCE [LARGE SCALE GENOMIC DNA]</scope>
    <source>
        <strain evidence="2">203N</strain>
    </source>
</reference>
<dbReference type="EMBL" id="CP013344">
    <property type="protein sequence ID" value="AMU91740.1"/>
    <property type="molecule type" value="Genomic_DNA"/>
</dbReference>
<proteinExistence type="predicted"/>
<evidence type="ECO:0000313" key="1">
    <source>
        <dbReference type="EMBL" id="AMU91740.1"/>
    </source>
</evidence>
<accession>A0AAC9FGR9</accession>
<evidence type="ECO:0000313" key="2">
    <source>
        <dbReference type="Proteomes" id="UP000076088"/>
    </source>
</evidence>
<protein>
    <submittedName>
        <fullName evidence="1">Uncharacterized protein</fullName>
    </submittedName>
</protein>
<dbReference type="AlphaFoldDB" id="A0AAC9FGR9"/>
<organism evidence="1 2">
    <name type="scientific">Sphingopyxis macrogoltabida</name>
    <name type="common">Sphingomonas macrogoltabidus</name>
    <dbReference type="NCBI Taxonomy" id="33050"/>
    <lineage>
        <taxon>Bacteria</taxon>
        <taxon>Pseudomonadati</taxon>
        <taxon>Pseudomonadota</taxon>
        <taxon>Alphaproteobacteria</taxon>
        <taxon>Sphingomonadales</taxon>
        <taxon>Sphingomonadaceae</taxon>
        <taxon>Sphingopyxis</taxon>
    </lineage>
</organism>
<name>A0AAC9FGR9_SPHMC</name>
<reference evidence="1 2" key="2">
    <citation type="journal article" date="2016" name="Genome Announc.">
        <title>Complete Genome Sequence of Sphingopyxis macrogoltabida Strain 203N (NBRC 111659), a Polyethylene Glycol Degrader.</title>
        <authorList>
            <person name="Ohtsubo Y."/>
            <person name="Nonoyama S."/>
            <person name="Nagata Y."/>
            <person name="Numata M."/>
            <person name="Tsuchikane K."/>
            <person name="Hosoyama A."/>
            <person name="Yamazoe A."/>
            <person name="Tsuda M."/>
            <person name="Fujita N."/>
            <person name="Kawai F."/>
        </authorList>
    </citation>
    <scope>NUCLEOTIDE SEQUENCE [LARGE SCALE GENOMIC DNA]</scope>
    <source>
        <strain evidence="1 2">203N</strain>
    </source>
</reference>
<keyword evidence="2" id="KW-1185">Reference proteome</keyword>
<dbReference type="KEGG" id="smaz:LH19_21700"/>